<dbReference type="CDD" id="cd09917">
    <property type="entry name" value="F-box_SF"/>
    <property type="match status" value="1"/>
</dbReference>
<protein>
    <recommendedName>
        <fullName evidence="1">F-box domain-containing protein</fullName>
    </recommendedName>
</protein>
<dbReference type="SUPFAM" id="SSF81383">
    <property type="entry name" value="F-box domain"/>
    <property type="match status" value="1"/>
</dbReference>
<evidence type="ECO:0000313" key="3">
    <source>
        <dbReference type="Proteomes" id="UP000297910"/>
    </source>
</evidence>
<gene>
    <name evidence="2" type="ORF">BPAE_0138g00280</name>
</gene>
<dbReference type="Proteomes" id="UP000297910">
    <property type="component" value="Unassembled WGS sequence"/>
</dbReference>
<evidence type="ECO:0000259" key="1">
    <source>
        <dbReference type="PROSITE" id="PS50181"/>
    </source>
</evidence>
<dbReference type="SMART" id="SM00256">
    <property type="entry name" value="FBOX"/>
    <property type="match status" value="1"/>
</dbReference>
<dbReference type="InterPro" id="IPR001810">
    <property type="entry name" value="F-box_dom"/>
</dbReference>
<proteinExistence type="predicted"/>
<keyword evidence="3" id="KW-1185">Reference proteome</keyword>
<organism evidence="2 3">
    <name type="scientific">Botrytis paeoniae</name>
    <dbReference type="NCBI Taxonomy" id="278948"/>
    <lineage>
        <taxon>Eukaryota</taxon>
        <taxon>Fungi</taxon>
        <taxon>Dikarya</taxon>
        <taxon>Ascomycota</taxon>
        <taxon>Pezizomycotina</taxon>
        <taxon>Leotiomycetes</taxon>
        <taxon>Helotiales</taxon>
        <taxon>Sclerotiniaceae</taxon>
        <taxon>Botrytis</taxon>
    </lineage>
</organism>
<reference evidence="2 3" key="1">
    <citation type="submission" date="2017-12" db="EMBL/GenBank/DDBJ databases">
        <title>Comparative genomics of Botrytis spp.</title>
        <authorList>
            <person name="Valero-Jimenez C.A."/>
            <person name="Tapia P."/>
            <person name="Veloso J."/>
            <person name="Silva-Moreno E."/>
            <person name="Staats M."/>
            <person name="Valdes J.H."/>
            <person name="Van Kan J.A.L."/>
        </authorList>
    </citation>
    <scope>NUCLEOTIDE SEQUENCE [LARGE SCALE GENOMIC DNA]</scope>
    <source>
        <strain evidence="2 3">Bp0003</strain>
    </source>
</reference>
<sequence>MANELSQALDGMKLEDGRPDIQLRTSAIQHLLNSSTLTFGEMRLFKAHFDRVNFHHDGIARLPDELLALVMEYLDLEDFMFMRCVSRDWREKLSNEKLCASLLKIHFRKAWEVKSKSLRDDDRQLKLDDFLDMCIGRLKRDRGMYDQVMHYDYLSDPNDDRFYSKWCHEDCYRRRFQYKNGRIAMRKDPSTIQVNNLRTHISRRYMHGSRYNFDYWLLSDQMLVAYFDSPKPRFNIWQLDEEDDPKVIHLDCRYEILATHNKEIAFGVKSPSFNHPVYIWNDGHIKKLAHPEFGDLYPNHKIKFCEIFFHPTQENHHLLFYHASCSPLDGTPREIGSDLIIAQEYIAGVPHGQWNEVLGSCFMTTMLKFRIISNDGIVAILSRIIHSPEKRSSIQRSPCNHDISSATKAGAYFLMTFNLLTQKFGAISTHLEPFLEKVPTPLNPLFWRGQATVPYDSRNSGTYAESWKPHAETMPYSLVSSSICDVTKRNLQCVGENNFTPNSGLSALAAFCLSIDIEATTTSNEFNKGAVWGDDDFIIYSHHKGYIVWQTPLRSPRPKENRLNEYRGGVRTIIWQFTKSEENHSQNTSSAIVTGNKRRRQGS</sequence>
<name>A0A4Z1FFV5_9HELO</name>
<dbReference type="EMBL" id="PQXI01000138">
    <property type="protein sequence ID" value="TGO23275.1"/>
    <property type="molecule type" value="Genomic_DNA"/>
</dbReference>
<evidence type="ECO:0000313" key="2">
    <source>
        <dbReference type="EMBL" id="TGO23275.1"/>
    </source>
</evidence>
<dbReference type="Gene3D" id="1.20.1280.50">
    <property type="match status" value="1"/>
</dbReference>
<accession>A0A4Z1FFV5</accession>
<comment type="caution">
    <text evidence="2">The sequence shown here is derived from an EMBL/GenBank/DDBJ whole genome shotgun (WGS) entry which is preliminary data.</text>
</comment>
<dbReference type="InterPro" id="IPR036047">
    <property type="entry name" value="F-box-like_dom_sf"/>
</dbReference>
<dbReference type="AlphaFoldDB" id="A0A4Z1FFV5"/>
<dbReference type="PROSITE" id="PS50181">
    <property type="entry name" value="FBOX"/>
    <property type="match status" value="1"/>
</dbReference>
<dbReference type="Pfam" id="PF00646">
    <property type="entry name" value="F-box"/>
    <property type="match status" value="1"/>
</dbReference>
<feature type="domain" description="F-box" evidence="1">
    <location>
        <begin position="56"/>
        <end position="110"/>
    </location>
</feature>